<protein>
    <submittedName>
        <fullName evidence="1">Uncharacterized protein</fullName>
    </submittedName>
</protein>
<proteinExistence type="predicted"/>
<dbReference type="EMBL" id="UOGB01000055">
    <property type="protein sequence ID" value="VAX16427.1"/>
    <property type="molecule type" value="Genomic_DNA"/>
</dbReference>
<accession>A0A3B1CI13</accession>
<dbReference type="InterPro" id="IPR019734">
    <property type="entry name" value="TPR_rpt"/>
</dbReference>
<dbReference type="InterPro" id="IPR011990">
    <property type="entry name" value="TPR-like_helical_dom_sf"/>
</dbReference>
<dbReference type="Gene3D" id="1.25.40.10">
    <property type="entry name" value="Tetratricopeptide repeat domain"/>
    <property type="match status" value="1"/>
</dbReference>
<dbReference type="SUPFAM" id="SSF48452">
    <property type="entry name" value="TPR-like"/>
    <property type="match status" value="1"/>
</dbReference>
<organism evidence="1">
    <name type="scientific">hydrothermal vent metagenome</name>
    <dbReference type="NCBI Taxonomy" id="652676"/>
    <lineage>
        <taxon>unclassified sequences</taxon>
        <taxon>metagenomes</taxon>
        <taxon>ecological metagenomes</taxon>
    </lineage>
</organism>
<dbReference type="AlphaFoldDB" id="A0A3B1CI13"/>
<sequence length="251" mass="28932">MSLQPKLKSEEFFERIANLSQEDRNNVFKINALRKDAEALVKNDPFSAYMLLGMLSGIEAKMNEVRDYFNRVIKISPNSYIGYYNFAIALHSNGFHSEASTHAIKANELNPGDTKILDLLVNNYLASGRYRDANDWLQKWDRVMPKKPHKETNILRQIYPFISEQKIADDDVERLQKLAYSLLLENNVSITEKRMMILEDEESRWLNYMIGIDEPVTEIVDLNEKLAERMADEDLPASLTSNVVIMFSSAS</sequence>
<name>A0A3B1CI13_9ZZZZ</name>
<reference evidence="1" key="1">
    <citation type="submission" date="2018-06" db="EMBL/GenBank/DDBJ databases">
        <authorList>
            <person name="Zhirakovskaya E."/>
        </authorList>
    </citation>
    <scope>NUCLEOTIDE SEQUENCE</scope>
</reference>
<dbReference type="PROSITE" id="PS50005">
    <property type="entry name" value="TPR"/>
    <property type="match status" value="1"/>
</dbReference>
<gene>
    <name evidence="1" type="ORF">MNBD_NITROSPINAE03-1682</name>
</gene>
<evidence type="ECO:0000313" key="1">
    <source>
        <dbReference type="EMBL" id="VAX16427.1"/>
    </source>
</evidence>